<dbReference type="Gene3D" id="1.10.3230.30">
    <property type="entry name" value="Phage gp6-like head-tail connector protein"/>
    <property type="match status" value="1"/>
</dbReference>
<dbReference type="RefSeq" id="WP_189677029.1">
    <property type="nucleotide sequence ID" value="NZ_BNAQ01000005.1"/>
</dbReference>
<sequence>MIDDNGPGAVTLGADDRALAVAAVKAVLRVASGDEDDLIAAFAESALGLAEQFTGRVMIARALRESVTARGGWQRLGARPVRAISAVETRGGSALSAERYAIDIDAAGDGWVRVGGGGLVVVRYAAGIAVEWAGLPAPLRQGVALLAAYLFDERDASVAPPAAVTALWRPFRRVTLRGSVRC</sequence>
<dbReference type="Proteomes" id="UP000652430">
    <property type="component" value="Unassembled WGS sequence"/>
</dbReference>
<keyword evidence="2" id="KW-1185">Reference proteome</keyword>
<evidence type="ECO:0000313" key="1">
    <source>
        <dbReference type="EMBL" id="GHH22020.1"/>
    </source>
</evidence>
<proteinExistence type="predicted"/>
<organism evidence="1 2">
    <name type="scientific">Sphingomonas glacialis</name>
    <dbReference type="NCBI Taxonomy" id="658225"/>
    <lineage>
        <taxon>Bacteria</taxon>
        <taxon>Pseudomonadati</taxon>
        <taxon>Pseudomonadota</taxon>
        <taxon>Alphaproteobacteria</taxon>
        <taxon>Sphingomonadales</taxon>
        <taxon>Sphingomonadaceae</taxon>
        <taxon>Sphingomonas</taxon>
    </lineage>
</organism>
<dbReference type="InterPro" id="IPR011738">
    <property type="entry name" value="Phage_CHP"/>
</dbReference>
<evidence type="ECO:0000313" key="2">
    <source>
        <dbReference type="Proteomes" id="UP000652430"/>
    </source>
</evidence>
<dbReference type="EMBL" id="BNAQ01000005">
    <property type="protein sequence ID" value="GHH22020.1"/>
    <property type="molecule type" value="Genomic_DNA"/>
</dbReference>
<evidence type="ECO:0008006" key="3">
    <source>
        <dbReference type="Google" id="ProtNLM"/>
    </source>
</evidence>
<reference evidence="2" key="1">
    <citation type="journal article" date="2019" name="Int. J. Syst. Evol. Microbiol.">
        <title>The Global Catalogue of Microorganisms (GCM) 10K type strain sequencing project: providing services to taxonomists for standard genome sequencing and annotation.</title>
        <authorList>
            <consortium name="The Broad Institute Genomics Platform"/>
            <consortium name="The Broad Institute Genome Sequencing Center for Infectious Disease"/>
            <person name="Wu L."/>
            <person name="Ma J."/>
        </authorList>
    </citation>
    <scope>NUCLEOTIDE SEQUENCE [LARGE SCALE GENOMIC DNA]</scope>
    <source>
        <strain evidence="2">CGMCC 1.8957</strain>
    </source>
</reference>
<comment type="caution">
    <text evidence="1">The sequence shown here is derived from an EMBL/GenBank/DDBJ whole genome shotgun (WGS) entry which is preliminary data.</text>
</comment>
<name>A0ABQ3LP80_9SPHN</name>
<protein>
    <recommendedName>
        <fullName evidence="3">Phage gp6-like head-tail connector protein</fullName>
    </recommendedName>
</protein>
<dbReference type="NCBIfam" id="TIGR02215">
    <property type="entry name" value="phage_chp_gp8"/>
    <property type="match status" value="1"/>
</dbReference>
<accession>A0ABQ3LP80</accession>
<gene>
    <name evidence="1" type="ORF">GCM10008023_31570</name>
</gene>